<reference evidence="3" key="2">
    <citation type="submission" date="2023-05" db="EMBL/GenBank/DDBJ databases">
        <authorList>
            <consortium name="Lawrence Berkeley National Laboratory"/>
            <person name="Steindorff A."/>
            <person name="Hensen N."/>
            <person name="Bonometti L."/>
            <person name="Westerberg I."/>
            <person name="Brannstrom I.O."/>
            <person name="Guillou S."/>
            <person name="Cros-Aarteil S."/>
            <person name="Calhoun S."/>
            <person name="Haridas S."/>
            <person name="Kuo A."/>
            <person name="Mondo S."/>
            <person name="Pangilinan J."/>
            <person name="Riley R."/>
            <person name="Labutti K."/>
            <person name="Andreopoulos B."/>
            <person name="Lipzen A."/>
            <person name="Chen C."/>
            <person name="Yanf M."/>
            <person name="Daum C."/>
            <person name="Ng V."/>
            <person name="Clum A."/>
            <person name="Ohm R."/>
            <person name="Martin F."/>
            <person name="Silar P."/>
            <person name="Natvig D."/>
            <person name="Lalanne C."/>
            <person name="Gautier V."/>
            <person name="Ament-Velasquez S.L."/>
            <person name="Kruys A."/>
            <person name="Hutchinson M.I."/>
            <person name="Powell A.J."/>
            <person name="Barry K."/>
            <person name="Miller A.N."/>
            <person name="Grigoriev I.V."/>
            <person name="Debuchy R."/>
            <person name="Gladieux P."/>
            <person name="Thoren M.H."/>
            <person name="Johannesson H."/>
        </authorList>
    </citation>
    <scope>NUCLEOTIDE SEQUENCE</scope>
    <source>
        <strain evidence="3">CBS 508.74</strain>
    </source>
</reference>
<dbReference type="Proteomes" id="UP001302812">
    <property type="component" value="Unassembled WGS sequence"/>
</dbReference>
<accession>A0AAN6TDI9</accession>
<keyword evidence="4" id="KW-1185">Reference proteome</keyword>
<dbReference type="AlphaFoldDB" id="A0AAN6TDI9"/>
<protein>
    <submittedName>
        <fullName evidence="3">Uncharacterized protein</fullName>
    </submittedName>
</protein>
<feature type="compositionally biased region" description="Basic and acidic residues" evidence="2">
    <location>
        <begin position="101"/>
        <end position="117"/>
    </location>
</feature>
<dbReference type="RefSeq" id="XP_064669935.1">
    <property type="nucleotide sequence ID" value="XM_064819182.1"/>
</dbReference>
<dbReference type="EMBL" id="MU853342">
    <property type="protein sequence ID" value="KAK4112365.1"/>
    <property type="molecule type" value="Genomic_DNA"/>
</dbReference>
<feature type="compositionally biased region" description="Polar residues" evidence="2">
    <location>
        <begin position="155"/>
        <end position="171"/>
    </location>
</feature>
<evidence type="ECO:0000313" key="3">
    <source>
        <dbReference type="EMBL" id="KAK4112365.1"/>
    </source>
</evidence>
<evidence type="ECO:0000313" key="4">
    <source>
        <dbReference type="Proteomes" id="UP001302812"/>
    </source>
</evidence>
<feature type="coiled-coil region" evidence="1">
    <location>
        <begin position="338"/>
        <end position="365"/>
    </location>
</feature>
<feature type="region of interest" description="Disordered" evidence="2">
    <location>
        <begin position="81"/>
        <end position="218"/>
    </location>
</feature>
<feature type="coiled-coil region" evidence="1">
    <location>
        <begin position="230"/>
        <end position="264"/>
    </location>
</feature>
<evidence type="ECO:0000256" key="1">
    <source>
        <dbReference type="SAM" id="Coils"/>
    </source>
</evidence>
<comment type="caution">
    <text evidence="3">The sequence shown here is derived from an EMBL/GenBank/DDBJ whole genome shotgun (WGS) entry which is preliminary data.</text>
</comment>
<gene>
    <name evidence="3" type="ORF">N656DRAFT_845159</name>
</gene>
<reference evidence="3" key="1">
    <citation type="journal article" date="2023" name="Mol. Phylogenet. Evol.">
        <title>Genome-scale phylogeny and comparative genomics of the fungal order Sordariales.</title>
        <authorList>
            <person name="Hensen N."/>
            <person name="Bonometti L."/>
            <person name="Westerberg I."/>
            <person name="Brannstrom I.O."/>
            <person name="Guillou S."/>
            <person name="Cros-Aarteil S."/>
            <person name="Calhoun S."/>
            <person name="Haridas S."/>
            <person name="Kuo A."/>
            <person name="Mondo S."/>
            <person name="Pangilinan J."/>
            <person name="Riley R."/>
            <person name="LaButti K."/>
            <person name="Andreopoulos B."/>
            <person name="Lipzen A."/>
            <person name="Chen C."/>
            <person name="Yan M."/>
            <person name="Daum C."/>
            <person name="Ng V."/>
            <person name="Clum A."/>
            <person name="Steindorff A."/>
            <person name="Ohm R.A."/>
            <person name="Martin F."/>
            <person name="Silar P."/>
            <person name="Natvig D.O."/>
            <person name="Lalanne C."/>
            <person name="Gautier V."/>
            <person name="Ament-Velasquez S.L."/>
            <person name="Kruys A."/>
            <person name="Hutchinson M.I."/>
            <person name="Powell A.J."/>
            <person name="Barry K."/>
            <person name="Miller A.N."/>
            <person name="Grigoriev I.V."/>
            <person name="Debuchy R."/>
            <person name="Gladieux P."/>
            <person name="Hiltunen Thoren M."/>
            <person name="Johannesson H."/>
        </authorList>
    </citation>
    <scope>NUCLEOTIDE SEQUENCE</scope>
    <source>
        <strain evidence="3">CBS 508.74</strain>
    </source>
</reference>
<evidence type="ECO:0000256" key="2">
    <source>
        <dbReference type="SAM" id="MobiDB-lite"/>
    </source>
</evidence>
<feature type="compositionally biased region" description="Basic and acidic residues" evidence="2">
    <location>
        <begin position="140"/>
        <end position="154"/>
    </location>
</feature>
<sequence length="372" mass="42284">MAGRKAYIRLSGIPEPPNEAARLVDKWIAFVSQGGRDTSAEAPWNIRHREWLERKARDDLMDIGYEYDSKDGIRNGAISNVEADARSATAPRNRTRSPSVEIKEERRTPEESIRDDVSLLDLGSNKPEGYRERKRRRARSFSERSTKRLADQATRDTTVSRSVDDQLQTPRLQAPFVLGQQSPEGAFPNTAQAPSSPIEQIIRSSSTGPKPKKDKHGLSKVRVAACGEKILEHDAKIESIETRLKSAKDRSSFYRARVDEMQQNRRALPEIQQPGYYIRDELRRHCSAVFTQEQQRVSGRIDDLQKDVIVQNTRLEDCQKAIKDDIPKKLRKGRAKIKKSLTAHIAQLEERIKALEKAAGHQKEDSASDIER</sequence>
<feature type="compositionally biased region" description="Polar residues" evidence="2">
    <location>
        <begin position="179"/>
        <end position="208"/>
    </location>
</feature>
<keyword evidence="1" id="KW-0175">Coiled coil</keyword>
<name>A0AAN6TDI9_9PEZI</name>
<proteinExistence type="predicted"/>
<dbReference type="GeneID" id="89943308"/>
<organism evidence="3 4">
    <name type="scientific">Canariomyces notabilis</name>
    <dbReference type="NCBI Taxonomy" id="2074819"/>
    <lineage>
        <taxon>Eukaryota</taxon>
        <taxon>Fungi</taxon>
        <taxon>Dikarya</taxon>
        <taxon>Ascomycota</taxon>
        <taxon>Pezizomycotina</taxon>
        <taxon>Sordariomycetes</taxon>
        <taxon>Sordariomycetidae</taxon>
        <taxon>Sordariales</taxon>
        <taxon>Chaetomiaceae</taxon>
        <taxon>Canariomyces</taxon>
    </lineage>
</organism>